<gene>
    <name evidence="1" type="ORF">LENED_006021</name>
</gene>
<accession>A0A1Q3EAL7</accession>
<evidence type="ECO:0000313" key="2">
    <source>
        <dbReference type="Proteomes" id="UP000188533"/>
    </source>
</evidence>
<keyword evidence="2" id="KW-1185">Reference proteome</keyword>
<dbReference type="Proteomes" id="UP000188533">
    <property type="component" value="Unassembled WGS sequence"/>
</dbReference>
<organism evidence="1 2">
    <name type="scientific">Lentinula edodes</name>
    <name type="common">Shiitake mushroom</name>
    <name type="synonym">Lentinus edodes</name>
    <dbReference type="NCBI Taxonomy" id="5353"/>
    <lineage>
        <taxon>Eukaryota</taxon>
        <taxon>Fungi</taxon>
        <taxon>Dikarya</taxon>
        <taxon>Basidiomycota</taxon>
        <taxon>Agaricomycotina</taxon>
        <taxon>Agaricomycetes</taxon>
        <taxon>Agaricomycetidae</taxon>
        <taxon>Agaricales</taxon>
        <taxon>Marasmiineae</taxon>
        <taxon>Omphalotaceae</taxon>
        <taxon>Lentinula</taxon>
    </lineage>
</organism>
<name>A0A1Q3EAL7_LENED</name>
<evidence type="ECO:0000313" key="1">
    <source>
        <dbReference type="EMBL" id="GAW04242.1"/>
    </source>
</evidence>
<comment type="caution">
    <text evidence="1">The sequence shown here is derived from an EMBL/GenBank/DDBJ whole genome shotgun (WGS) entry which is preliminary data.</text>
</comment>
<reference evidence="1 2" key="1">
    <citation type="submission" date="2016-08" db="EMBL/GenBank/DDBJ databases">
        <authorList>
            <consortium name="Lentinula edodes genome sequencing consortium"/>
            <person name="Sakamoto Y."/>
            <person name="Nakade K."/>
            <person name="Sato S."/>
            <person name="Yoshida Y."/>
            <person name="Miyazaki K."/>
            <person name="Natsume S."/>
            <person name="Konno N."/>
        </authorList>
    </citation>
    <scope>NUCLEOTIDE SEQUENCE [LARGE SCALE GENOMIC DNA]</scope>
    <source>
        <strain evidence="1 2">NBRC 111202</strain>
    </source>
</reference>
<sequence length="111" mass="13261">MMAQRFELKLQHVAHSLQKSHDLSRSRKEGHIHQDQTHLFAWEHTYSLYPSGDPRSQREFAENYAEAEEKEDVTKIEELPLIEGEAVSYMSKYNDFQESRYRQYTLVVDLR</sequence>
<reference evidence="1 2" key="2">
    <citation type="submission" date="2017-02" db="EMBL/GenBank/DDBJ databases">
        <title>A genome survey and senescence transcriptome analysis in Lentinula edodes.</title>
        <authorList>
            <person name="Sakamoto Y."/>
            <person name="Nakade K."/>
            <person name="Sato S."/>
            <person name="Yoshida Y."/>
            <person name="Miyazaki K."/>
            <person name="Natsume S."/>
            <person name="Konno N."/>
        </authorList>
    </citation>
    <scope>NUCLEOTIDE SEQUENCE [LARGE SCALE GENOMIC DNA]</scope>
    <source>
        <strain evidence="1 2">NBRC 111202</strain>
    </source>
</reference>
<proteinExistence type="predicted"/>
<protein>
    <submittedName>
        <fullName evidence="1">Uncharacterized protein</fullName>
    </submittedName>
</protein>
<dbReference type="AlphaFoldDB" id="A0A1Q3EAL7"/>
<dbReference type="EMBL" id="BDGU01000184">
    <property type="protein sequence ID" value="GAW04242.1"/>
    <property type="molecule type" value="Genomic_DNA"/>
</dbReference>